<dbReference type="GO" id="GO:0003700">
    <property type="term" value="F:DNA-binding transcription factor activity"/>
    <property type="evidence" value="ECO:0007669"/>
    <property type="project" value="InterPro"/>
</dbReference>
<dbReference type="SUPFAM" id="SSF46689">
    <property type="entry name" value="Homeodomain-like"/>
    <property type="match status" value="2"/>
</dbReference>
<reference evidence="5" key="2">
    <citation type="journal article" date="2018" name="ISME J.">
        <title>A dynamic microbial community with high functional redundancy inhabits the cold, oxic subseafloor aquifer.</title>
        <authorList>
            <person name="Tully B.J."/>
            <person name="Wheat C.G."/>
            <person name="Glazer B.T."/>
            <person name="Huber J.A."/>
        </authorList>
    </citation>
    <scope>NUCLEOTIDE SEQUENCE</scope>
    <source>
        <strain evidence="5">NORP83</strain>
    </source>
</reference>
<dbReference type="InterPro" id="IPR018060">
    <property type="entry name" value="HTH_AraC"/>
</dbReference>
<accession>A0A2A4Z2A3</accession>
<reference key="1">
    <citation type="submission" date="2017-08" db="EMBL/GenBank/DDBJ databases">
        <title>A dynamic microbial community with high functional redundancy inhabits the cold, oxic subseafloor aquifer.</title>
        <authorList>
            <person name="Tully B.J."/>
            <person name="Wheat C.G."/>
            <person name="Glazer B.T."/>
            <person name="Huber J.A."/>
        </authorList>
    </citation>
    <scope>NUCLEOTIDE SEQUENCE [LARGE SCALE GENOMIC DNA]</scope>
</reference>
<keyword evidence="3" id="KW-0804">Transcription</keyword>
<evidence type="ECO:0000256" key="1">
    <source>
        <dbReference type="ARBA" id="ARBA00023015"/>
    </source>
</evidence>
<dbReference type="Pfam" id="PF01965">
    <property type="entry name" value="DJ-1_PfpI"/>
    <property type="match status" value="1"/>
</dbReference>
<evidence type="ECO:0000259" key="4">
    <source>
        <dbReference type="PROSITE" id="PS01124"/>
    </source>
</evidence>
<dbReference type="InterPro" id="IPR009057">
    <property type="entry name" value="Homeodomain-like_sf"/>
</dbReference>
<dbReference type="InterPro" id="IPR029062">
    <property type="entry name" value="Class_I_gatase-like"/>
</dbReference>
<organism evidence="5">
    <name type="scientific">OCS116 cluster bacterium</name>
    <dbReference type="NCBI Taxonomy" id="2030921"/>
    <lineage>
        <taxon>Bacteria</taxon>
        <taxon>Pseudomonadati</taxon>
        <taxon>Pseudomonadota</taxon>
        <taxon>Alphaproteobacteria</taxon>
        <taxon>OCS116 cluster</taxon>
    </lineage>
</organism>
<dbReference type="InterPro" id="IPR052158">
    <property type="entry name" value="INH-QAR"/>
</dbReference>
<dbReference type="EMBL" id="NVUS01000008">
    <property type="protein sequence ID" value="PCJ01269.1"/>
    <property type="molecule type" value="Genomic_DNA"/>
</dbReference>
<dbReference type="Gene3D" id="1.10.10.60">
    <property type="entry name" value="Homeodomain-like"/>
    <property type="match status" value="1"/>
</dbReference>
<keyword evidence="1" id="KW-0805">Transcription regulation</keyword>
<name>A0A2A4Z2A3_9PROT</name>
<dbReference type="Gene3D" id="3.40.50.880">
    <property type="match status" value="1"/>
</dbReference>
<dbReference type="PANTHER" id="PTHR43130:SF3">
    <property type="entry name" value="HTH-TYPE TRANSCRIPTIONAL REGULATOR RV1931C"/>
    <property type="match status" value="1"/>
</dbReference>
<dbReference type="PANTHER" id="PTHR43130">
    <property type="entry name" value="ARAC-FAMILY TRANSCRIPTIONAL REGULATOR"/>
    <property type="match status" value="1"/>
</dbReference>
<proteinExistence type="predicted"/>
<dbReference type="InterPro" id="IPR018062">
    <property type="entry name" value="HTH_AraC-typ_CS"/>
</dbReference>
<dbReference type="SMART" id="SM00342">
    <property type="entry name" value="HTH_ARAC"/>
    <property type="match status" value="1"/>
</dbReference>
<dbReference type="GO" id="GO:0043565">
    <property type="term" value="F:sequence-specific DNA binding"/>
    <property type="evidence" value="ECO:0007669"/>
    <property type="project" value="InterPro"/>
</dbReference>
<dbReference type="Pfam" id="PF12833">
    <property type="entry name" value="HTH_18"/>
    <property type="match status" value="1"/>
</dbReference>
<evidence type="ECO:0000313" key="5">
    <source>
        <dbReference type="EMBL" id="PCJ01269.1"/>
    </source>
</evidence>
<dbReference type="AlphaFoldDB" id="A0A2A4Z2A3"/>
<dbReference type="PROSITE" id="PS01124">
    <property type="entry name" value="HTH_ARAC_FAMILY_2"/>
    <property type="match status" value="1"/>
</dbReference>
<dbReference type="SUPFAM" id="SSF52317">
    <property type="entry name" value="Class I glutamine amidotransferase-like"/>
    <property type="match status" value="1"/>
</dbReference>
<evidence type="ECO:0000256" key="2">
    <source>
        <dbReference type="ARBA" id="ARBA00023125"/>
    </source>
</evidence>
<protein>
    <submittedName>
        <fullName evidence="5">Transcriptional regulator FtrA</fullName>
    </submittedName>
</protein>
<dbReference type="NCBIfam" id="NF006902">
    <property type="entry name" value="PRK09393.1"/>
    <property type="match status" value="1"/>
</dbReference>
<dbReference type="InterPro" id="IPR002818">
    <property type="entry name" value="DJ-1/PfpI"/>
</dbReference>
<evidence type="ECO:0000256" key="3">
    <source>
        <dbReference type="ARBA" id="ARBA00023163"/>
    </source>
</evidence>
<feature type="domain" description="HTH araC/xylS-type" evidence="4">
    <location>
        <begin position="223"/>
        <end position="321"/>
    </location>
</feature>
<dbReference type="PROSITE" id="PS00041">
    <property type="entry name" value="HTH_ARAC_FAMILY_1"/>
    <property type="match status" value="1"/>
</dbReference>
<comment type="caution">
    <text evidence="5">The sequence shown here is derived from an EMBL/GenBank/DDBJ whole genome shotgun (WGS) entry which is preliminary data.</text>
</comment>
<keyword evidence="2" id="KW-0238">DNA-binding</keyword>
<sequence>MKQQQKPPLVTIIAYDNLALFEFGIAAEAFGLKRPEFEHWYECQVIAVDPTPLAAFGNIRIEAEYNFDKIAQSDIIIIPGWRSMDKPIAPEFKAALLQAHKAGARIATICSGVFVLAILDEEMGILQGKKITTHWKNAQALQQKFPHLNIDPDVLYIDEGDVLTSAGSAAGLDLCLHIIRQDFGAKMANQVAQRLVLPAHREGGQKQYIPQPLTPKDRASGLSALLDHVRTTLVQDWSVKQMAAHAIMSERSFLRKFKQVTGETPRVWLTKQRLYRVKDMLETSDLSVAQIAEATGFVTPETLRHHFRRLLGTSPLNYRAQFLT</sequence>
<dbReference type="CDD" id="cd03137">
    <property type="entry name" value="GATase1_AraC_1"/>
    <property type="match status" value="1"/>
</dbReference>
<gene>
    <name evidence="5" type="ORF">COB13_07895</name>
</gene>